<evidence type="ECO:0000256" key="1">
    <source>
        <dbReference type="ARBA" id="ARBA00000085"/>
    </source>
</evidence>
<evidence type="ECO:0000256" key="5">
    <source>
        <dbReference type="ARBA" id="ARBA00022741"/>
    </source>
</evidence>
<dbReference type="PANTHER" id="PTHR24421">
    <property type="entry name" value="NITRATE/NITRITE SENSOR PROTEIN NARX-RELATED"/>
    <property type="match status" value="1"/>
</dbReference>
<evidence type="ECO:0000256" key="7">
    <source>
        <dbReference type="ARBA" id="ARBA00022840"/>
    </source>
</evidence>
<evidence type="ECO:0000313" key="12">
    <source>
        <dbReference type="Proteomes" id="UP000249547"/>
    </source>
</evidence>
<dbReference type="EMBL" id="QLLL01000005">
    <property type="protein sequence ID" value="RAJ04236.1"/>
    <property type="molecule type" value="Genomic_DNA"/>
</dbReference>
<keyword evidence="9" id="KW-0812">Transmembrane</keyword>
<keyword evidence="7" id="KW-0067">ATP-binding</keyword>
<dbReference type="Gene3D" id="3.30.565.10">
    <property type="entry name" value="Histidine kinase-like ATPase, C-terminal domain"/>
    <property type="match status" value="1"/>
</dbReference>
<dbReference type="EC" id="2.7.13.3" evidence="2"/>
<evidence type="ECO:0000256" key="8">
    <source>
        <dbReference type="ARBA" id="ARBA00023012"/>
    </source>
</evidence>
<evidence type="ECO:0000313" key="11">
    <source>
        <dbReference type="EMBL" id="RAJ04236.1"/>
    </source>
</evidence>
<gene>
    <name evidence="11" type="ORF">LX64_03116</name>
</gene>
<feature type="transmembrane region" description="Helical" evidence="9">
    <location>
        <begin position="7"/>
        <end position="29"/>
    </location>
</feature>
<keyword evidence="3" id="KW-0597">Phosphoprotein</keyword>
<dbReference type="GO" id="GO:0016020">
    <property type="term" value="C:membrane"/>
    <property type="evidence" value="ECO:0007669"/>
    <property type="project" value="InterPro"/>
</dbReference>
<name>A0A327QHZ9_9BACT</name>
<keyword evidence="6 11" id="KW-0418">Kinase</keyword>
<evidence type="ECO:0000256" key="9">
    <source>
        <dbReference type="SAM" id="Phobius"/>
    </source>
</evidence>
<dbReference type="SUPFAM" id="SSF55874">
    <property type="entry name" value="ATPase domain of HSP90 chaperone/DNA topoisomerase II/histidine kinase"/>
    <property type="match status" value="1"/>
</dbReference>
<dbReference type="RefSeq" id="WP_111598533.1">
    <property type="nucleotide sequence ID" value="NZ_QLLL01000005.1"/>
</dbReference>
<keyword evidence="8" id="KW-0902">Two-component regulatory system</keyword>
<comment type="caution">
    <text evidence="11">The sequence shown here is derived from an EMBL/GenBank/DDBJ whole genome shotgun (WGS) entry which is preliminary data.</text>
</comment>
<protein>
    <recommendedName>
        <fullName evidence="2">histidine kinase</fullName>
        <ecNumber evidence="2">2.7.13.3</ecNumber>
    </recommendedName>
</protein>
<keyword evidence="12" id="KW-1185">Reference proteome</keyword>
<comment type="catalytic activity">
    <reaction evidence="1">
        <text>ATP + protein L-histidine = ADP + protein N-phospho-L-histidine.</text>
        <dbReference type="EC" id="2.7.13.3"/>
    </reaction>
</comment>
<keyword evidence="4" id="KW-0808">Transferase</keyword>
<dbReference type="Proteomes" id="UP000249547">
    <property type="component" value="Unassembled WGS sequence"/>
</dbReference>
<dbReference type="GO" id="GO:0000155">
    <property type="term" value="F:phosphorelay sensor kinase activity"/>
    <property type="evidence" value="ECO:0007669"/>
    <property type="project" value="InterPro"/>
</dbReference>
<dbReference type="Pfam" id="PF07730">
    <property type="entry name" value="HisKA_3"/>
    <property type="match status" value="1"/>
</dbReference>
<evidence type="ECO:0000259" key="10">
    <source>
        <dbReference type="Pfam" id="PF07730"/>
    </source>
</evidence>
<sequence>MQAIIDNIYIVVILAMGGTCMLVILFLLLHVRNQNKLLQQKQQLQQNAISHQKELTLAVFTSQEAERQRIGSDLHDSVGAALSTLRLSVDQILAMNNDPVYKQQFKSQIDKIITDVRNISHNISPAILKLYGLAEAIDELVMIINQTQQLHIVVDMEADGILEALPYPTSLSIYRVIEELLNNTIKHANANGAYLKLYRTGPQLSILYTDNGKGLAAGNKKGMGLLNITNRLEVINASWQIGHPAHSGFYININI</sequence>
<evidence type="ECO:0000256" key="4">
    <source>
        <dbReference type="ARBA" id="ARBA00022679"/>
    </source>
</evidence>
<evidence type="ECO:0000256" key="3">
    <source>
        <dbReference type="ARBA" id="ARBA00022553"/>
    </source>
</evidence>
<dbReference type="PANTHER" id="PTHR24421:SF10">
    <property type="entry name" value="NITRATE_NITRITE SENSOR PROTEIN NARQ"/>
    <property type="match status" value="1"/>
</dbReference>
<proteinExistence type="predicted"/>
<dbReference type="InterPro" id="IPR011712">
    <property type="entry name" value="Sig_transdc_His_kin_sub3_dim/P"/>
</dbReference>
<accession>A0A327QHZ9</accession>
<keyword evidence="9" id="KW-1133">Transmembrane helix</keyword>
<dbReference type="OrthoDB" id="5401121at2"/>
<dbReference type="CDD" id="cd16917">
    <property type="entry name" value="HATPase_UhpB-NarQ-NarX-like"/>
    <property type="match status" value="1"/>
</dbReference>
<evidence type="ECO:0000256" key="2">
    <source>
        <dbReference type="ARBA" id="ARBA00012438"/>
    </source>
</evidence>
<dbReference type="Gene3D" id="1.20.5.1930">
    <property type="match status" value="1"/>
</dbReference>
<organism evidence="11 12">
    <name type="scientific">Chitinophaga skermanii</name>
    <dbReference type="NCBI Taxonomy" id="331697"/>
    <lineage>
        <taxon>Bacteria</taxon>
        <taxon>Pseudomonadati</taxon>
        <taxon>Bacteroidota</taxon>
        <taxon>Chitinophagia</taxon>
        <taxon>Chitinophagales</taxon>
        <taxon>Chitinophagaceae</taxon>
        <taxon>Chitinophaga</taxon>
    </lineage>
</organism>
<dbReference type="GO" id="GO:0046983">
    <property type="term" value="F:protein dimerization activity"/>
    <property type="evidence" value="ECO:0007669"/>
    <property type="project" value="InterPro"/>
</dbReference>
<reference evidence="11 12" key="1">
    <citation type="submission" date="2018-06" db="EMBL/GenBank/DDBJ databases">
        <title>Genomic Encyclopedia of Archaeal and Bacterial Type Strains, Phase II (KMG-II): from individual species to whole genera.</title>
        <authorList>
            <person name="Goeker M."/>
        </authorList>
    </citation>
    <scope>NUCLEOTIDE SEQUENCE [LARGE SCALE GENOMIC DNA]</scope>
    <source>
        <strain evidence="11 12">DSM 23857</strain>
    </source>
</reference>
<dbReference type="AlphaFoldDB" id="A0A327QHZ9"/>
<evidence type="ECO:0000256" key="6">
    <source>
        <dbReference type="ARBA" id="ARBA00022777"/>
    </source>
</evidence>
<feature type="domain" description="Signal transduction histidine kinase subgroup 3 dimerisation and phosphoacceptor" evidence="10">
    <location>
        <begin position="66"/>
        <end position="126"/>
    </location>
</feature>
<keyword evidence="5" id="KW-0547">Nucleotide-binding</keyword>
<dbReference type="InterPro" id="IPR050482">
    <property type="entry name" value="Sensor_HK_TwoCompSys"/>
</dbReference>
<keyword evidence="9" id="KW-0472">Membrane</keyword>
<dbReference type="GO" id="GO:0005524">
    <property type="term" value="F:ATP binding"/>
    <property type="evidence" value="ECO:0007669"/>
    <property type="project" value="UniProtKB-KW"/>
</dbReference>
<dbReference type="InterPro" id="IPR036890">
    <property type="entry name" value="HATPase_C_sf"/>
</dbReference>